<feature type="compositionally biased region" description="Acidic residues" evidence="1">
    <location>
        <begin position="350"/>
        <end position="364"/>
    </location>
</feature>
<sequence>MSSRLFDEDEDDGLSDEGLDVFAGFIVRPPRAKYSMNDLGPTQDTIKNVRVTRRDFEVMNSRRLRLRCSIWEPQTEKQPGDPCVIYLHGNASCRSEALAIAPVVLPYGIKLVGFDFSGSGHSEGQYVSLGVFEKEDVGFVVNYVRQNNLAQDIALWGHSMGAATALMFISSIPNPPVSCAIYDSAYASFDKLAEGFVDQLQLPSGLPKKLVLSIGVRRVRKVVKTKAEFDINDVNPLKHAKSIKQTPCKFVHGTNDEVVQYVNAEALFKAYGCPDKELVRVVNGEHTPMRPRSVEDRALSLVLRTLLPVVAYLTTLKARANHHLLEGDVENSTTLFTIIIGEAERLLNQPDEEDEENEEDEEEQPTLGAATLGPSDDETVKPSASKRFFSRRFQKKEEQPSLRQVSAESKRKLFSFRGKDPFKFQSKRLGAMKLSDVKADADQPIITPLNEDQKRDLKALLIAVYGNRSLAYLLIEKGEESLADANKALNLNEKWIRGYHRKASALKLMGRLDEARAAIETGLNMDPNNQALIDLLKAIRENPS</sequence>
<evidence type="ECO:0000313" key="4">
    <source>
        <dbReference type="Proteomes" id="UP001157974"/>
    </source>
</evidence>
<proteinExistence type="predicted"/>
<dbReference type="PANTHER" id="PTHR43358:SF4">
    <property type="entry name" value="ALPHA_BETA HYDROLASE FOLD-1 DOMAIN-CONTAINING PROTEIN"/>
    <property type="match status" value="1"/>
</dbReference>
<dbReference type="SUPFAM" id="SSF48452">
    <property type="entry name" value="TPR-like"/>
    <property type="match status" value="1"/>
</dbReference>
<dbReference type="EMBL" id="JAMWBK010000002">
    <property type="protein sequence ID" value="KAJ8907319.1"/>
    <property type="molecule type" value="Genomic_DNA"/>
</dbReference>
<feature type="domain" description="AB hydrolase-1" evidence="2">
    <location>
        <begin position="83"/>
        <end position="212"/>
    </location>
</feature>
<dbReference type="InterPro" id="IPR052920">
    <property type="entry name" value="DNA-binding_regulatory"/>
</dbReference>
<dbReference type="InterPro" id="IPR011990">
    <property type="entry name" value="TPR-like_helical_dom_sf"/>
</dbReference>
<dbReference type="InterPro" id="IPR029058">
    <property type="entry name" value="AB_hydrolase_fold"/>
</dbReference>
<comment type="caution">
    <text evidence="3">The sequence shown here is derived from an EMBL/GenBank/DDBJ whole genome shotgun (WGS) entry which is preliminary data.</text>
</comment>
<dbReference type="InterPro" id="IPR019734">
    <property type="entry name" value="TPR_rpt"/>
</dbReference>
<evidence type="ECO:0000256" key="1">
    <source>
        <dbReference type="SAM" id="MobiDB-lite"/>
    </source>
</evidence>
<dbReference type="InterPro" id="IPR000073">
    <property type="entry name" value="AB_hydrolase_1"/>
</dbReference>
<protein>
    <recommendedName>
        <fullName evidence="2">AB hydrolase-1 domain-containing protein</fullName>
    </recommendedName>
</protein>
<dbReference type="Pfam" id="PF00561">
    <property type="entry name" value="Abhydrolase_1"/>
    <property type="match status" value="1"/>
</dbReference>
<dbReference type="SMART" id="SM00028">
    <property type="entry name" value="TPR"/>
    <property type="match status" value="2"/>
</dbReference>
<evidence type="ECO:0000313" key="3">
    <source>
        <dbReference type="EMBL" id="KAJ8907319.1"/>
    </source>
</evidence>
<dbReference type="AlphaFoldDB" id="A0AAV8UXU1"/>
<name>A0AAV8UXU1_9RHOD</name>
<dbReference type="Gene3D" id="1.25.40.10">
    <property type="entry name" value="Tetratricopeptide repeat domain"/>
    <property type="match status" value="1"/>
</dbReference>
<dbReference type="Proteomes" id="UP001157974">
    <property type="component" value="Unassembled WGS sequence"/>
</dbReference>
<accession>A0AAV8UXU1</accession>
<dbReference type="Pfam" id="PF13181">
    <property type="entry name" value="TPR_8"/>
    <property type="match status" value="1"/>
</dbReference>
<dbReference type="PANTHER" id="PTHR43358">
    <property type="entry name" value="ALPHA/BETA-HYDROLASE"/>
    <property type="match status" value="1"/>
</dbReference>
<organism evidence="3 4">
    <name type="scientific">Rhodosorus marinus</name>
    <dbReference type="NCBI Taxonomy" id="101924"/>
    <lineage>
        <taxon>Eukaryota</taxon>
        <taxon>Rhodophyta</taxon>
        <taxon>Stylonematophyceae</taxon>
        <taxon>Stylonematales</taxon>
        <taxon>Stylonemataceae</taxon>
        <taxon>Rhodosorus</taxon>
    </lineage>
</organism>
<dbReference type="SUPFAM" id="SSF53474">
    <property type="entry name" value="alpha/beta-Hydrolases"/>
    <property type="match status" value="1"/>
</dbReference>
<dbReference type="Gene3D" id="3.40.50.1820">
    <property type="entry name" value="alpha/beta hydrolase"/>
    <property type="match status" value="1"/>
</dbReference>
<keyword evidence="4" id="KW-1185">Reference proteome</keyword>
<feature type="region of interest" description="Disordered" evidence="1">
    <location>
        <begin position="347"/>
        <end position="382"/>
    </location>
</feature>
<gene>
    <name evidence="3" type="ORF">NDN08_007433</name>
</gene>
<evidence type="ECO:0000259" key="2">
    <source>
        <dbReference type="Pfam" id="PF00561"/>
    </source>
</evidence>
<reference evidence="3 4" key="1">
    <citation type="journal article" date="2023" name="Nat. Commun.">
        <title>Origin of minicircular mitochondrial genomes in red algae.</title>
        <authorList>
            <person name="Lee Y."/>
            <person name="Cho C.H."/>
            <person name="Lee Y.M."/>
            <person name="Park S.I."/>
            <person name="Yang J.H."/>
            <person name="West J.A."/>
            <person name="Bhattacharya D."/>
            <person name="Yoon H.S."/>
        </authorList>
    </citation>
    <scope>NUCLEOTIDE SEQUENCE [LARGE SCALE GENOMIC DNA]</scope>
    <source>
        <strain evidence="3 4">CCMP1338</strain>
        <tissue evidence="3">Whole cell</tissue>
    </source>
</reference>